<dbReference type="GO" id="GO:0006281">
    <property type="term" value="P:DNA repair"/>
    <property type="evidence" value="ECO:0007669"/>
    <property type="project" value="UniProtKB-KW"/>
</dbReference>
<accession>A0A1C1CH08</accession>
<comment type="catalytic activity">
    <reaction evidence="11">
        <text>a 6-O-methyl-2'-deoxyguanosine in DNA + L-cysteinyl-[protein] = S-methyl-L-cysteinyl-[protein] + a 2'-deoxyguanosine in DNA</text>
        <dbReference type="Rhea" id="RHEA:24000"/>
        <dbReference type="Rhea" id="RHEA-COMP:10131"/>
        <dbReference type="Rhea" id="RHEA-COMP:10132"/>
        <dbReference type="Rhea" id="RHEA-COMP:11367"/>
        <dbReference type="Rhea" id="RHEA-COMP:11368"/>
        <dbReference type="ChEBI" id="CHEBI:29950"/>
        <dbReference type="ChEBI" id="CHEBI:82612"/>
        <dbReference type="ChEBI" id="CHEBI:85445"/>
        <dbReference type="ChEBI" id="CHEBI:85448"/>
        <dbReference type="EC" id="2.1.1.63"/>
    </reaction>
</comment>
<dbReference type="EMBL" id="LGRB01000013">
    <property type="protein sequence ID" value="OCT47756.1"/>
    <property type="molecule type" value="Genomic_DNA"/>
</dbReference>
<dbReference type="VEuPathDB" id="FungiDB:CLCR_03621"/>
<dbReference type="PANTHER" id="PTHR10815">
    <property type="entry name" value="METHYLATED-DNA--PROTEIN-CYSTEINE METHYLTRANSFERASE"/>
    <property type="match status" value="1"/>
</dbReference>
<evidence type="ECO:0000256" key="6">
    <source>
        <dbReference type="ARBA" id="ARBA00022679"/>
    </source>
</evidence>
<dbReference type="Gene3D" id="1.10.10.10">
    <property type="entry name" value="Winged helix-like DNA-binding domain superfamily/Winged helix DNA-binding domain"/>
    <property type="match status" value="1"/>
</dbReference>
<comment type="similarity">
    <text evidence="2">Belongs to the MGMT family.</text>
</comment>
<sequence length="319" mass="36132">MPDIELLREEWKTLYSETLPKLAKARDPSQSKWPVTLNHCFARIILDNAIGDGQQQWDKILPKPAVRNMDEHQLQKAITLGLKIMAGDVDLCQLDEISLRCRGKNQAKYSLPTAKPAPQQEKQETSSTGATKRAFDDGKEASVPLPRKNRKTEQKQSTLDLWQPQVSEQSRHATSEKRSEMNTQKLDDEELEQILRRVRSHPSLTPYRKRLYTVLLSVPRGRYTTYAAISEYLKSSARAVGNGMRNNPFAPEVPCHRVLAADGSIGGFHGDWGKDGKYAAKKIELLRGEGVRFDGRGKVSGEPFRKFHDFQEVALERPV</sequence>
<protein>
    <recommendedName>
        <fullName evidence="4">Methylated-DNA--protein-cysteine methyltransferase</fullName>
        <ecNumber evidence="3">2.1.1.63</ecNumber>
    </recommendedName>
    <alternativeName>
        <fullName evidence="9">6-O-methylguanine-DNA methyltransferase</fullName>
    </alternativeName>
    <alternativeName>
        <fullName evidence="10">O-6-methylguanine-DNA-alkyltransferase</fullName>
    </alternativeName>
</protein>
<dbReference type="OrthoDB" id="1907495at2759"/>
<feature type="domain" description="Methylated-DNA-[protein]-cysteine S-methyltransferase DNA binding" evidence="13">
    <location>
        <begin position="207"/>
        <end position="291"/>
    </location>
</feature>
<dbReference type="Proteomes" id="UP000094526">
    <property type="component" value="Unassembled WGS sequence"/>
</dbReference>
<evidence type="ECO:0000256" key="2">
    <source>
        <dbReference type="ARBA" id="ARBA00008711"/>
    </source>
</evidence>
<feature type="region of interest" description="Disordered" evidence="12">
    <location>
        <begin position="110"/>
        <end position="188"/>
    </location>
</feature>
<dbReference type="InterPro" id="IPR001497">
    <property type="entry name" value="MethylDNA_cys_MeTrfase_AS"/>
</dbReference>
<dbReference type="VEuPathDB" id="FungiDB:G647_04586"/>
<dbReference type="GO" id="GO:0032259">
    <property type="term" value="P:methylation"/>
    <property type="evidence" value="ECO:0007669"/>
    <property type="project" value="UniProtKB-KW"/>
</dbReference>
<feature type="compositionally biased region" description="Polar residues" evidence="12">
    <location>
        <begin position="155"/>
        <end position="168"/>
    </location>
</feature>
<feature type="compositionally biased region" description="Basic and acidic residues" evidence="12">
    <location>
        <begin position="169"/>
        <end position="180"/>
    </location>
</feature>
<dbReference type="PANTHER" id="PTHR10815:SF13">
    <property type="entry name" value="METHYLATED-DNA--PROTEIN-CYSTEINE METHYLTRANSFERASE"/>
    <property type="match status" value="1"/>
</dbReference>
<evidence type="ECO:0000313" key="15">
    <source>
        <dbReference type="Proteomes" id="UP000094526"/>
    </source>
</evidence>
<evidence type="ECO:0000256" key="8">
    <source>
        <dbReference type="ARBA" id="ARBA00023204"/>
    </source>
</evidence>
<dbReference type="InterPro" id="IPR036388">
    <property type="entry name" value="WH-like_DNA-bd_sf"/>
</dbReference>
<evidence type="ECO:0000259" key="13">
    <source>
        <dbReference type="Pfam" id="PF01035"/>
    </source>
</evidence>
<reference evidence="15" key="1">
    <citation type="submission" date="2015-07" db="EMBL/GenBank/DDBJ databases">
        <authorList>
            <person name="Teixeira M.M."/>
            <person name="Souza R.C."/>
            <person name="Almeida L.G."/>
            <person name="Vicente V.A."/>
            <person name="de Hoog S."/>
            <person name="Bocca A.L."/>
            <person name="de Almeida S.R."/>
            <person name="Vasconcelos A.T."/>
            <person name="Felipe M.S."/>
        </authorList>
    </citation>
    <scope>NUCLEOTIDE SEQUENCE [LARGE SCALE GENOMIC DNA]</scope>
    <source>
        <strain evidence="15">KSF</strain>
    </source>
</reference>
<dbReference type="InterPro" id="IPR014048">
    <property type="entry name" value="MethylDNA_cys_MeTrfase_DNA-bd"/>
</dbReference>
<dbReference type="InterPro" id="IPR036217">
    <property type="entry name" value="MethylDNA_cys_MeTrfase_DNAb"/>
</dbReference>
<evidence type="ECO:0000256" key="1">
    <source>
        <dbReference type="ARBA" id="ARBA00001286"/>
    </source>
</evidence>
<evidence type="ECO:0000256" key="10">
    <source>
        <dbReference type="ARBA" id="ARBA00031621"/>
    </source>
</evidence>
<dbReference type="AlphaFoldDB" id="A0A1C1CH08"/>
<evidence type="ECO:0000256" key="4">
    <source>
        <dbReference type="ARBA" id="ARBA00015377"/>
    </source>
</evidence>
<proteinExistence type="inferred from homology"/>
<comment type="caution">
    <text evidence="14">The sequence shown here is derived from an EMBL/GenBank/DDBJ whole genome shotgun (WGS) entry which is preliminary data.</text>
</comment>
<organism evidence="14 15">
    <name type="scientific">Cladophialophora carrionii</name>
    <dbReference type="NCBI Taxonomy" id="86049"/>
    <lineage>
        <taxon>Eukaryota</taxon>
        <taxon>Fungi</taxon>
        <taxon>Dikarya</taxon>
        <taxon>Ascomycota</taxon>
        <taxon>Pezizomycotina</taxon>
        <taxon>Eurotiomycetes</taxon>
        <taxon>Chaetothyriomycetidae</taxon>
        <taxon>Chaetothyriales</taxon>
        <taxon>Herpotrichiellaceae</taxon>
        <taxon>Cladophialophora</taxon>
    </lineage>
</organism>
<keyword evidence="8" id="KW-0234">DNA repair</keyword>
<keyword evidence="5" id="KW-0489">Methyltransferase</keyword>
<dbReference type="PROSITE" id="PS00374">
    <property type="entry name" value="MGMT"/>
    <property type="match status" value="1"/>
</dbReference>
<dbReference type="EC" id="2.1.1.63" evidence="3"/>
<keyword evidence="7" id="KW-0227">DNA damage</keyword>
<evidence type="ECO:0000256" key="5">
    <source>
        <dbReference type="ARBA" id="ARBA00022603"/>
    </source>
</evidence>
<evidence type="ECO:0000313" key="14">
    <source>
        <dbReference type="EMBL" id="OCT47756.1"/>
    </source>
</evidence>
<dbReference type="CDD" id="cd06445">
    <property type="entry name" value="ATase"/>
    <property type="match status" value="1"/>
</dbReference>
<evidence type="ECO:0000256" key="7">
    <source>
        <dbReference type="ARBA" id="ARBA00022763"/>
    </source>
</evidence>
<keyword evidence="6" id="KW-0808">Transferase</keyword>
<dbReference type="Pfam" id="PF01035">
    <property type="entry name" value="DNA_binding_1"/>
    <property type="match status" value="1"/>
</dbReference>
<dbReference type="NCBIfam" id="TIGR00589">
    <property type="entry name" value="ogt"/>
    <property type="match status" value="1"/>
</dbReference>
<dbReference type="GO" id="GO:0003908">
    <property type="term" value="F:methylated-DNA-[protein]-cysteine S-methyltransferase activity"/>
    <property type="evidence" value="ECO:0007669"/>
    <property type="project" value="UniProtKB-EC"/>
</dbReference>
<name>A0A1C1CH08_9EURO</name>
<evidence type="ECO:0000256" key="12">
    <source>
        <dbReference type="SAM" id="MobiDB-lite"/>
    </source>
</evidence>
<evidence type="ECO:0000256" key="11">
    <source>
        <dbReference type="ARBA" id="ARBA00049348"/>
    </source>
</evidence>
<keyword evidence="15" id="KW-1185">Reference proteome</keyword>
<evidence type="ECO:0000256" key="3">
    <source>
        <dbReference type="ARBA" id="ARBA00011918"/>
    </source>
</evidence>
<evidence type="ECO:0000256" key="9">
    <source>
        <dbReference type="ARBA" id="ARBA00030795"/>
    </source>
</evidence>
<comment type="catalytic activity">
    <reaction evidence="1">
        <text>a 4-O-methyl-thymidine in DNA + L-cysteinyl-[protein] = a thymidine in DNA + S-methyl-L-cysteinyl-[protein]</text>
        <dbReference type="Rhea" id="RHEA:53428"/>
        <dbReference type="Rhea" id="RHEA-COMP:10131"/>
        <dbReference type="Rhea" id="RHEA-COMP:10132"/>
        <dbReference type="Rhea" id="RHEA-COMP:13555"/>
        <dbReference type="Rhea" id="RHEA-COMP:13556"/>
        <dbReference type="ChEBI" id="CHEBI:29950"/>
        <dbReference type="ChEBI" id="CHEBI:82612"/>
        <dbReference type="ChEBI" id="CHEBI:137386"/>
        <dbReference type="ChEBI" id="CHEBI:137387"/>
        <dbReference type="EC" id="2.1.1.63"/>
    </reaction>
</comment>
<gene>
    <name evidence="14" type="ORF">CLCR_03621</name>
</gene>
<dbReference type="SUPFAM" id="SSF46767">
    <property type="entry name" value="Methylated DNA-protein cysteine methyltransferase, C-terminal domain"/>
    <property type="match status" value="1"/>
</dbReference>
<dbReference type="eggNOG" id="ENOG502S8GR">
    <property type="taxonomic scope" value="Eukaryota"/>
</dbReference>